<feature type="region of interest" description="Disordered" evidence="1">
    <location>
        <begin position="1"/>
        <end position="22"/>
    </location>
</feature>
<keyword evidence="2" id="KW-1185">Reference proteome</keyword>
<protein>
    <submittedName>
        <fullName evidence="3">OCIA domain-containing protein 1</fullName>
    </submittedName>
</protein>
<dbReference type="CTD" id="37637"/>
<feature type="compositionally biased region" description="Polar residues" evidence="1">
    <location>
        <begin position="1"/>
        <end position="10"/>
    </location>
</feature>
<dbReference type="PANTHER" id="PTHR13336:SF3">
    <property type="entry name" value="OCIA DOMAIN-CONTAINING PROTEIN 1"/>
    <property type="match status" value="1"/>
</dbReference>
<feature type="compositionally biased region" description="Basic and acidic residues" evidence="1">
    <location>
        <begin position="230"/>
        <end position="239"/>
    </location>
</feature>
<dbReference type="AlphaFoldDB" id="A0A6P3Y7Y3"/>
<gene>
    <name evidence="3" type="primary">LOC106750351</name>
</gene>
<reference evidence="3" key="1">
    <citation type="submission" date="2025-08" db="UniProtKB">
        <authorList>
            <consortium name="RefSeq"/>
        </authorList>
    </citation>
    <scope>IDENTIFICATION</scope>
</reference>
<sequence>MATTDMQQPSYGRPDFRRSQKQGLELTPEEVKIWQDCMKSSSVMVPSIFGAALGYGVFRISRYHAQAKYAAVVGGIVGMIMGRVTASEKCLGKVASMPNSTLRDRLMEFKYGNRHMGEAQIFKAPDTASQEAQAIDELSSSAGMVFDDYPQMNSYDTYSSLNDSGDAPVSEDTDLTETISLPKGTTYEELRQKNREAYYQKARQYYAPKTPESYPATSRQQAAPTPNVQEKTKYGDVWG</sequence>
<feature type="compositionally biased region" description="Polar residues" evidence="1">
    <location>
        <begin position="215"/>
        <end position="229"/>
    </location>
</feature>
<feature type="region of interest" description="Disordered" evidence="1">
    <location>
        <begin position="160"/>
        <end position="183"/>
    </location>
</feature>
<feature type="region of interest" description="Disordered" evidence="1">
    <location>
        <begin position="203"/>
        <end position="239"/>
    </location>
</feature>
<dbReference type="PANTHER" id="PTHR13336">
    <property type="entry name" value="OVARIAN CARCINOMA IMMUNOREACTIVE ANTIGEN"/>
    <property type="match status" value="1"/>
</dbReference>
<dbReference type="KEGG" id="dqu:106750351"/>
<evidence type="ECO:0000313" key="2">
    <source>
        <dbReference type="Proteomes" id="UP000515204"/>
    </source>
</evidence>
<dbReference type="GeneID" id="106750351"/>
<name>A0A6P3Y7Y3_DINQU</name>
<dbReference type="RefSeq" id="XP_014486147.1">
    <property type="nucleotide sequence ID" value="XM_014630661.1"/>
</dbReference>
<dbReference type="Proteomes" id="UP000515204">
    <property type="component" value="Unplaced"/>
</dbReference>
<dbReference type="InterPro" id="IPR040187">
    <property type="entry name" value="OCAD1/2"/>
</dbReference>
<dbReference type="GO" id="GO:0005768">
    <property type="term" value="C:endosome"/>
    <property type="evidence" value="ECO:0007669"/>
    <property type="project" value="TreeGrafter"/>
</dbReference>
<accession>A0A6P3Y7Y3</accession>
<evidence type="ECO:0000256" key="1">
    <source>
        <dbReference type="SAM" id="MobiDB-lite"/>
    </source>
</evidence>
<organism evidence="2 3">
    <name type="scientific">Dinoponera quadriceps</name>
    <name type="common">South American ant</name>
    <dbReference type="NCBI Taxonomy" id="609295"/>
    <lineage>
        <taxon>Eukaryota</taxon>
        <taxon>Metazoa</taxon>
        <taxon>Ecdysozoa</taxon>
        <taxon>Arthropoda</taxon>
        <taxon>Hexapoda</taxon>
        <taxon>Insecta</taxon>
        <taxon>Pterygota</taxon>
        <taxon>Neoptera</taxon>
        <taxon>Endopterygota</taxon>
        <taxon>Hymenoptera</taxon>
        <taxon>Apocrita</taxon>
        <taxon>Aculeata</taxon>
        <taxon>Formicoidea</taxon>
        <taxon>Formicidae</taxon>
        <taxon>Ponerinae</taxon>
        <taxon>Ponerini</taxon>
        <taxon>Dinoponera</taxon>
    </lineage>
</organism>
<proteinExistence type="predicted"/>
<dbReference type="OrthoDB" id="6513616at2759"/>
<evidence type="ECO:0000313" key="3">
    <source>
        <dbReference type="RefSeq" id="XP_014486147.1"/>
    </source>
</evidence>